<feature type="non-terminal residue" evidence="2">
    <location>
        <position position="287"/>
    </location>
</feature>
<name>A0A4S2KGC9_9HYME</name>
<accession>A0A4S2KGC9</accession>
<protein>
    <submittedName>
        <fullName evidence="2">Uncharacterized protein</fullName>
    </submittedName>
</protein>
<keyword evidence="3" id="KW-1185">Reference proteome</keyword>
<organism evidence="2 3">
    <name type="scientific">Temnothorax longispinosus</name>
    <dbReference type="NCBI Taxonomy" id="300112"/>
    <lineage>
        <taxon>Eukaryota</taxon>
        <taxon>Metazoa</taxon>
        <taxon>Ecdysozoa</taxon>
        <taxon>Arthropoda</taxon>
        <taxon>Hexapoda</taxon>
        <taxon>Insecta</taxon>
        <taxon>Pterygota</taxon>
        <taxon>Neoptera</taxon>
        <taxon>Endopterygota</taxon>
        <taxon>Hymenoptera</taxon>
        <taxon>Apocrita</taxon>
        <taxon>Aculeata</taxon>
        <taxon>Formicoidea</taxon>
        <taxon>Formicidae</taxon>
        <taxon>Myrmicinae</taxon>
        <taxon>Temnothorax</taxon>
    </lineage>
</organism>
<feature type="region of interest" description="Disordered" evidence="1">
    <location>
        <begin position="89"/>
        <end position="114"/>
    </location>
</feature>
<gene>
    <name evidence="2" type="ORF">DBV15_10936</name>
</gene>
<evidence type="ECO:0000313" key="3">
    <source>
        <dbReference type="Proteomes" id="UP000310200"/>
    </source>
</evidence>
<proteinExistence type="predicted"/>
<feature type="compositionally biased region" description="Basic residues" evidence="1">
    <location>
        <begin position="94"/>
        <end position="111"/>
    </location>
</feature>
<comment type="caution">
    <text evidence="2">The sequence shown here is derived from an EMBL/GenBank/DDBJ whole genome shotgun (WGS) entry which is preliminary data.</text>
</comment>
<dbReference type="AlphaFoldDB" id="A0A4S2KGC9"/>
<sequence>MRLPILMRLKSIEHHVEYPISRRTLEKRLDGEMGSFNANEKTSGTRSGARLVQVQKRVGGVRNLSNSTLHNTAGRTQAVNISVVQRMEGERGGSRRATKKAARMKARKSQRPRGFGSVRTFNSVHSLLYVIVFGSGRLEKLFPAGRQITARKRKPRPADFRRDIVSDEIKAARSRENLADDFIPSQYLAAKTAGITGMMKRISAEKSFYKKKPTRSICSACYGSPSSVVLPSTDGDLKRKEKYKALGKDFNGGLLGFPLSTWRKTKKCLLLLFLQLSLSLGAFQIGS</sequence>
<evidence type="ECO:0000313" key="2">
    <source>
        <dbReference type="EMBL" id="TGZ46678.1"/>
    </source>
</evidence>
<reference evidence="2 3" key="1">
    <citation type="journal article" date="2019" name="Philos. Trans. R. Soc. Lond., B, Biol. Sci.">
        <title>Ant behaviour and brain gene expression of defending hosts depend on the ecological success of the intruding social parasite.</title>
        <authorList>
            <person name="Kaur R."/>
            <person name="Stoldt M."/>
            <person name="Jongepier E."/>
            <person name="Feldmeyer B."/>
            <person name="Menzel F."/>
            <person name="Bornberg-Bauer E."/>
            <person name="Foitzik S."/>
        </authorList>
    </citation>
    <scope>NUCLEOTIDE SEQUENCE [LARGE SCALE GENOMIC DNA]</scope>
    <source>
        <tissue evidence="2">Whole body</tissue>
    </source>
</reference>
<dbReference type="EMBL" id="QBLH01002833">
    <property type="protein sequence ID" value="TGZ46678.1"/>
    <property type="molecule type" value="Genomic_DNA"/>
</dbReference>
<evidence type="ECO:0000256" key="1">
    <source>
        <dbReference type="SAM" id="MobiDB-lite"/>
    </source>
</evidence>
<dbReference type="Proteomes" id="UP000310200">
    <property type="component" value="Unassembled WGS sequence"/>
</dbReference>